<dbReference type="RefSeq" id="WP_034248674.1">
    <property type="nucleotide sequence ID" value="NZ_BJYK01000004.1"/>
</dbReference>
<protein>
    <recommendedName>
        <fullName evidence="1">Mycothiol-dependent maleylpyruvate isomerase metal-binding domain-containing protein</fullName>
    </recommendedName>
</protein>
<gene>
    <name evidence="2" type="ORF">AFE02nite_17620</name>
</gene>
<dbReference type="AlphaFoldDB" id="A0A511YXW6"/>
<proteinExistence type="predicted"/>
<feature type="domain" description="Mycothiol-dependent maleylpyruvate isomerase metal-binding" evidence="1">
    <location>
        <begin position="16"/>
        <end position="158"/>
    </location>
</feature>
<sequence>MRTEPSHDVAVLETLLRAQWLRLRDWIDERDLALDDAPSALPGWTVGELVVHLGMAMGTLTRAQPAPPDAEPLTFAAYVTTYPETAEDIAERTRRLADETRDGPLPAVERMVEQALAQLVVLRDLGADPVVAARRGPVLLSTLLVTRLLELVVHGDDLVRSVGGTAPGTLGPLEPGALLVVAEALRAALVETGGPGLEVADALAWTRVACGRVPATADAVGSALRPRHLGDGLPEVAGLLPLL</sequence>
<reference evidence="2 3" key="1">
    <citation type="submission" date="2019-07" db="EMBL/GenBank/DDBJ databases">
        <title>Whole genome shotgun sequence of Actinotalea fermentans NBRC 105374.</title>
        <authorList>
            <person name="Hosoyama A."/>
            <person name="Uohara A."/>
            <person name="Ohji S."/>
            <person name="Ichikawa N."/>
        </authorList>
    </citation>
    <scope>NUCLEOTIDE SEQUENCE [LARGE SCALE GENOMIC DNA]</scope>
    <source>
        <strain evidence="2 3">NBRC 105374</strain>
    </source>
</reference>
<evidence type="ECO:0000313" key="2">
    <source>
        <dbReference type="EMBL" id="GEN80028.1"/>
    </source>
</evidence>
<dbReference type="OrthoDB" id="8481083at2"/>
<evidence type="ECO:0000259" key="1">
    <source>
        <dbReference type="Pfam" id="PF11716"/>
    </source>
</evidence>
<dbReference type="InterPro" id="IPR034660">
    <property type="entry name" value="DinB/YfiT-like"/>
</dbReference>
<dbReference type="InterPro" id="IPR024344">
    <property type="entry name" value="MDMPI_metal-binding"/>
</dbReference>
<dbReference type="SUPFAM" id="SSF109854">
    <property type="entry name" value="DinB/YfiT-like putative metalloenzymes"/>
    <property type="match status" value="1"/>
</dbReference>
<keyword evidence="3" id="KW-1185">Reference proteome</keyword>
<evidence type="ECO:0000313" key="3">
    <source>
        <dbReference type="Proteomes" id="UP000321484"/>
    </source>
</evidence>
<dbReference type="Pfam" id="PF11716">
    <property type="entry name" value="MDMPI_N"/>
    <property type="match status" value="1"/>
</dbReference>
<dbReference type="GO" id="GO:0046872">
    <property type="term" value="F:metal ion binding"/>
    <property type="evidence" value="ECO:0007669"/>
    <property type="project" value="InterPro"/>
</dbReference>
<dbReference type="Gene3D" id="1.20.120.450">
    <property type="entry name" value="dinb family like domain"/>
    <property type="match status" value="1"/>
</dbReference>
<name>A0A511YXW6_9CELL</name>
<accession>A0A511YXW6</accession>
<organism evidence="2 3">
    <name type="scientific">Actinotalea fermentans</name>
    <dbReference type="NCBI Taxonomy" id="43671"/>
    <lineage>
        <taxon>Bacteria</taxon>
        <taxon>Bacillati</taxon>
        <taxon>Actinomycetota</taxon>
        <taxon>Actinomycetes</taxon>
        <taxon>Micrococcales</taxon>
        <taxon>Cellulomonadaceae</taxon>
        <taxon>Actinotalea</taxon>
    </lineage>
</organism>
<dbReference type="EMBL" id="BJYK01000004">
    <property type="protein sequence ID" value="GEN80028.1"/>
    <property type="molecule type" value="Genomic_DNA"/>
</dbReference>
<dbReference type="Proteomes" id="UP000321484">
    <property type="component" value="Unassembled WGS sequence"/>
</dbReference>
<comment type="caution">
    <text evidence="2">The sequence shown here is derived from an EMBL/GenBank/DDBJ whole genome shotgun (WGS) entry which is preliminary data.</text>
</comment>